<dbReference type="CDD" id="cd03801">
    <property type="entry name" value="GT4_PimA-like"/>
    <property type="match status" value="1"/>
</dbReference>
<organism evidence="1 2">
    <name type="scientific">Phormidesmis priestleyi ULC007</name>
    <dbReference type="NCBI Taxonomy" id="1920490"/>
    <lineage>
        <taxon>Bacteria</taxon>
        <taxon>Bacillati</taxon>
        <taxon>Cyanobacteriota</taxon>
        <taxon>Cyanophyceae</taxon>
        <taxon>Leptolyngbyales</taxon>
        <taxon>Leptolyngbyaceae</taxon>
        <taxon>Phormidesmis</taxon>
    </lineage>
</organism>
<dbReference type="Pfam" id="PF13692">
    <property type="entry name" value="Glyco_trans_1_4"/>
    <property type="match status" value="1"/>
</dbReference>
<reference evidence="1 2" key="1">
    <citation type="submission" date="2018-02" db="EMBL/GenBank/DDBJ databases">
        <authorList>
            <person name="Cohen D.B."/>
            <person name="Kent A.D."/>
        </authorList>
    </citation>
    <scope>NUCLEOTIDE SEQUENCE [LARGE SCALE GENOMIC DNA]</scope>
    <source>
        <strain evidence="1 2">ULC007</strain>
    </source>
</reference>
<dbReference type="EMBL" id="PVWG01000056">
    <property type="protein sequence ID" value="PSB15647.1"/>
    <property type="molecule type" value="Genomic_DNA"/>
</dbReference>
<reference evidence="1 2" key="2">
    <citation type="submission" date="2018-03" db="EMBL/GenBank/DDBJ databases">
        <title>The ancient ancestry and fast evolution of plastids.</title>
        <authorList>
            <person name="Moore K.R."/>
            <person name="Magnabosco C."/>
            <person name="Momper L."/>
            <person name="Gold D.A."/>
            <person name="Bosak T."/>
            <person name="Fournier G.P."/>
        </authorList>
    </citation>
    <scope>NUCLEOTIDE SEQUENCE [LARGE SCALE GENOMIC DNA]</scope>
    <source>
        <strain evidence="1 2">ULC007</strain>
    </source>
</reference>
<dbReference type="OrthoDB" id="503519at2"/>
<dbReference type="RefSeq" id="WP_073074962.1">
    <property type="nucleotide sequence ID" value="NZ_MPPI01000053.1"/>
</dbReference>
<name>A0A2T1D5C5_9CYAN</name>
<dbReference type="Gene3D" id="3.40.50.2000">
    <property type="entry name" value="Glycogen Phosphorylase B"/>
    <property type="match status" value="2"/>
</dbReference>
<dbReference type="SUPFAM" id="SSF53756">
    <property type="entry name" value="UDP-Glycosyltransferase/glycogen phosphorylase"/>
    <property type="match status" value="1"/>
</dbReference>
<dbReference type="STRING" id="1920490.GCA_001895925_02806"/>
<sequence length="354" mass="40183">MKKKLLLVTFPVDFGSKTFEQRYIKLFENHLDLRIYRFVPDQFVPNQKYSNPLLRFSATIGRRLLGSIELQRQVRKANRESRNIVFQGVSPALFAYPAINRGTSCIVTDWTRKLYESIDASGTISPPWLTFIHKQVLNSQKYVIGLTDAVIEGISKDYGIPHHKLRKSRLPFSVDLNLFVPSPNRDDGIVKILFVGGDFQRKGGDVLLDWFVKQDKLHLQMTMVTSHHPGDFKDVTIQTNVQYGEPRHIDLFKSHDIFVLPTKCDAYPSVIGEAACAGLAVLTTRNALGAPEIIQNGVNGYICDSQEALLNQLGMLVENKTLIESMKQSSREIMEKNFALDLVLKDFMSCIFED</sequence>
<keyword evidence="2" id="KW-1185">Reference proteome</keyword>
<accession>A0A2T1D5C5</accession>
<dbReference type="PANTHER" id="PTHR12526:SF630">
    <property type="entry name" value="GLYCOSYLTRANSFERASE"/>
    <property type="match status" value="1"/>
</dbReference>
<comment type="caution">
    <text evidence="1">The sequence shown here is derived from an EMBL/GenBank/DDBJ whole genome shotgun (WGS) entry which is preliminary data.</text>
</comment>
<evidence type="ECO:0000313" key="2">
    <source>
        <dbReference type="Proteomes" id="UP000238634"/>
    </source>
</evidence>
<dbReference type="AlphaFoldDB" id="A0A2T1D5C5"/>
<dbReference type="PANTHER" id="PTHR12526">
    <property type="entry name" value="GLYCOSYLTRANSFERASE"/>
    <property type="match status" value="1"/>
</dbReference>
<proteinExistence type="predicted"/>
<gene>
    <name evidence="1" type="ORF">C7B65_23920</name>
</gene>
<protein>
    <submittedName>
        <fullName evidence="1">Uncharacterized protein</fullName>
    </submittedName>
</protein>
<evidence type="ECO:0000313" key="1">
    <source>
        <dbReference type="EMBL" id="PSB15647.1"/>
    </source>
</evidence>
<dbReference type="Proteomes" id="UP000238634">
    <property type="component" value="Unassembled WGS sequence"/>
</dbReference>